<organism evidence="1 2">
    <name type="scientific">Oesophagostomum dentatum</name>
    <name type="common">Nodular worm</name>
    <dbReference type="NCBI Taxonomy" id="61180"/>
    <lineage>
        <taxon>Eukaryota</taxon>
        <taxon>Metazoa</taxon>
        <taxon>Ecdysozoa</taxon>
        <taxon>Nematoda</taxon>
        <taxon>Chromadorea</taxon>
        <taxon>Rhabditida</taxon>
        <taxon>Rhabditina</taxon>
        <taxon>Rhabditomorpha</taxon>
        <taxon>Strongyloidea</taxon>
        <taxon>Strongylidae</taxon>
        <taxon>Oesophagostomum</taxon>
    </lineage>
</organism>
<evidence type="ECO:0000313" key="2">
    <source>
        <dbReference type="Proteomes" id="UP000053660"/>
    </source>
</evidence>
<protein>
    <recommendedName>
        <fullName evidence="3">ATP-dependent DNA helicase</fullName>
    </recommendedName>
</protein>
<evidence type="ECO:0008006" key="3">
    <source>
        <dbReference type="Google" id="ProtNLM"/>
    </source>
</evidence>
<keyword evidence="2" id="KW-1185">Reference proteome</keyword>
<name>A0A0B1SUX5_OESDE</name>
<dbReference type="EMBL" id="KN555262">
    <property type="protein sequence ID" value="KHJ88754.1"/>
    <property type="molecule type" value="Genomic_DNA"/>
</dbReference>
<dbReference type="Proteomes" id="UP000053660">
    <property type="component" value="Unassembled WGS sequence"/>
</dbReference>
<proteinExistence type="predicted"/>
<dbReference type="AlphaFoldDB" id="A0A0B1SUX5"/>
<dbReference type="Gene3D" id="3.40.50.300">
    <property type="entry name" value="P-loop containing nucleotide triphosphate hydrolases"/>
    <property type="match status" value="1"/>
</dbReference>
<reference evidence="1 2" key="1">
    <citation type="submission" date="2014-03" db="EMBL/GenBank/DDBJ databases">
        <title>Draft genome of the hookworm Oesophagostomum dentatum.</title>
        <authorList>
            <person name="Mitreva M."/>
        </authorList>
    </citation>
    <scope>NUCLEOTIDE SEQUENCE [LARGE SCALE GENOMIC DNA]</scope>
    <source>
        <strain evidence="1 2">OD-Hann</strain>
    </source>
</reference>
<dbReference type="InterPro" id="IPR027417">
    <property type="entry name" value="P-loop_NTPase"/>
</dbReference>
<evidence type="ECO:0000313" key="1">
    <source>
        <dbReference type="EMBL" id="KHJ88754.1"/>
    </source>
</evidence>
<accession>A0A0B1SUX5</accession>
<sequence>MHSVISLSPHLPGEEPVFFKSATAQEITPATSRLPKIAGNKLFFIYGRAGCGKTHTLNALTDALESEANVDAFPPTGLLLNSVDVIIWDEISMQYRFAIECVERTFVLNKNVRLDAGEAEYAAWLFAVGEGRNFDVDDESIELPHSMCMGTEQAVIDWLYRDEILDKLDELGKVALLTEGDGVDGLPYDNEEYFHKLAPPSLPPYVLKLKFPVRLSFYMTINKSQGQTFDKVGVILRTPSFAHGSTYVALS</sequence>
<gene>
    <name evidence="1" type="ORF">OESDEN_11449</name>
</gene>
<dbReference type="SUPFAM" id="SSF52540">
    <property type="entry name" value="P-loop containing nucleoside triphosphate hydrolases"/>
    <property type="match status" value="2"/>
</dbReference>